<gene>
    <name evidence="2" type="ORF">KCH_76200</name>
</gene>
<feature type="transmembrane region" description="Helical" evidence="1">
    <location>
        <begin position="59"/>
        <end position="78"/>
    </location>
</feature>
<evidence type="ECO:0000313" key="2">
    <source>
        <dbReference type="EMBL" id="KDN80644.1"/>
    </source>
</evidence>
<feature type="transmembrane region" description="Helical" evidence="1">
    <location>
        <begin position="90"/>
        <end position="117"/>
    </location>
</feature>
<evidence type="ECO:0000313" key="3">
    <source>
        <dbReference type="Proteomes" id="UP000027178"/>
    </source>
</evidence>
<feature type="transmembrane region" description="Helical" evidence="1">
    <location>
        <begin position="129"/>
        <end position="153"/>
    </location>
</feature>
<keyword evidence="3" id="KW-1185">Reference proteome</keyword>
<dbReference type="EMBL" id="JNBY01000168">
    <property type="protein sequence ID" value="KDN80644.1"/>
    <property type="molecule type" value="Genomic_DNA"/>
</dbReference>
<accession>A0A066YL35</accession>
<comment type="caution">
    <text evidence="2">The sequence shown here is derived from an EMBL/GenBank/DDBJ whole genome shotgun (WGS) entry which is preliminary data.</text>
</comment>
<dbReference type="Proteomes" id="UP000027178">
    <property type="component" value="Unassembled WGS sequence"/>
</dbReference>
<dbReference type="HOGENOM" id="CLU_1658472_0_0_11"/>
<sequence length="159" mass="16360">MLIPVAGRYVAGRAARRRPAAGFGPPRPTAGPLVRLGVPVGLAASALGVLMTLLMDSPFRGLIVLTCAAQLTAAWWATRDYAPLPIVRGLLAAYGSGALAVMGWLPLLRTLVCVLGAGPCAPPLGLKDVYLGLTLAPPGALAACAVHAGLHALRSRRRQ</sequence>
<evidence type="ECO:0000256" key="1">
    <source>
        <dbReference type="SAM" id="Phobius"/>
    </source>
</evidence>
<reference evidence="2 3" key="1">
    <citation type="submission" date="2014-05" db="EMBL/GenBank/DDBJ databases">
        <title>Draft Genome Sequence of Kitasatospora cheerisanensis KCTC 2395.</title>
        <authorList>
            <person name="Nam D.H."/>
        </authorList>
    </citation>
    <scope>NUCLEOTIDE SEQUENCE [LARGE SCALE GENOMIC DNA]</scope>
    <source>
        <strain evidence="2 3">KCTC 2395</strain>
    </source>
</reference>
<protein>
    <submittedName>
        <fullName evidence="2">Uncharacterized protein</fullName>
    </submittedName>
</protein>
<dbReference type="AlphaFoldDB" id="A0A066YL35"/>
<keyword evidence="1" id="KW-1133">Transmembrane helix</keyword>
<keyword evidence="1" id="KW-0812">Transmembrane</keyword>
<feature type="transmembrane region" description="Helical" evidence="1">
    <location>
        <begin position="33"/>
        <end position="53"/>
    </location>
</feature>
<dbReference type="PATRIC" id="fig|1348663.4.peg.7369"/>
<name>A0A066YL35_9ACTN</name>
<organism evidence="2 3">
    <name type="scientific">Kitasatospora cheerisanensis KCTC 2395</name>
    <dbReference type="NCBI Taxonomy" id="1348663"/>
    <lineage>
        <taxon>Bacteria</taxon>
        <taxon>Bacillati</taxon>
        <taxon>Actinomycetota</taxon>
        <taxon>Actinomycetes</taxon>
        <taxon>Kitasatosporales</taxon>
        <taxon>Streptomycetaceae</taxon>
        <taxon>Kitasatospora</taxon>
    </lineage>
</organism>
<keyword evidence="1" id="KW-0472">Membrane</keyword>
<proteinExistence type="predicted"/>